<dbReference type="EnsemblPlants" id="Pp3c5_25653V3.1">
    <property type="protein sequence ID" value="Pp3c5_25653V3.1"/>
    <property type="gene ID" value="Pp3c5_25653"/>
</dbReference>
<evidence type="ECO:0000313" key="1">
    <source>
        <dbReference type="EMBL" id="PNR54480.1"/>
    </source>
</evidence>
<protein>
    <submittedName>
        <fullName evidence="1 2">Uncharacterized protein</fullName>
    </submittedName>
</protein>
<dbReference type="EMBL" id="ABEU02000005">
    <property type="protein sequence ID" value="PNR54480.1"/>
    <property type="molecule type" value="Genomic_DNA"/>
</dbReference>
<reference evidence="1 3" key="2">
    <citation type="journal article" date="2018" name="Plant J.">
        <title>The Physcomitrella patens chromosome-scale assembly reveals moss genome structure and evolution.</title>
        <authorList>
            <person name="Lang D."/>
            <person name="Ullrich K.K."/>
            <person name="Murat F."/>
            <person name="Fuchs J."/>
            <person name="Jenkins J."/>
            <person name="Haas F.B."/>
            <person name="Piednoel M."/>
            <person name="Gundlach H."/>
            <person name="Van Bel M."/>
            <person name="Meyberg R."/>
            <person name="Vives C."/>
            <person name="Morata J."/>
            <person name="Symeonidi A."/>
            <person name="Hiss M."/>
            <person name="Muchero W."/>
            <person name="Kamisugi Y."/>
            <person name="Saleh O."/>
            <person name="Blanc G."/>
            <person name="Decker E.L."/>
            <person name="van Gessel N."/>
            <person name="Grimwood J."/>
            <person name="Hayes R.D."/>
            <person name="Graham S.W."/>
            <person name="Gunter L.E."/>
            <person name="McDaniel S.F."/>
            <person name="Hoernstein S.N.W."/>
            <person name="Larsson A."/>
            <person name="Li F.W."/>
            <person name="Perroud P.F."/>
            <person name="Phillips J."/>
            <person name="Ranjan P."/>
            <person name="Rokshar D.S."/>
            <person name="Rothfels C.J."/>
            <person name="Schneider L."/>
            <person name="Shu S."/>
            <person name="Stevenson D.W."/>
            <person name="Thummler F."/>
            <person name="Tillich M."/>
            <person name="Villarreal Aguilar J.C."/>
            <person name="Widiez T."/>
            <person name="Wong G.K."/>
            <person name="Wymore A."/>
            <person name="Zhang Y."/>
            <person name="Zimmer A.D."/>
            <person name="Quatrano R.S."/>
            <person name="Mayer K.F.X."/>
            <person name="Goodstein D."/>
            <person name="Casacuberta J.M."/>
            <person name="Vandepoele K."/>
            <person name="Reski R."/>
            <person name="Cuming A.C."/>
            <person name="Tuskan G.A."/>
            <person name="Maumus F."/>
            <person name="Salse J."/>
            <person name="Schmutz J."/>
            <person name="Rensing S.A."/>
        </authorList>
    </citation>
    <scope>NUCLEOTIDE SEQUENCE [LARGE SCALE GENOMIC DNA]</scope>
    <source>
        <strain evidence="2 3">cv. Gransden 2004</strain>
    </source>
</reference>
<reference evidence="2" key="3">
    <citation type="submission" date="2020-12" db="UniProtKB">
        <authorList>
            <consortium name="EnsemblPlants"/>
        </authorList>
    </citation>
    <scope>IDENTIFICATION</scope>
</reference>
<reference evidence="1 3" key="1">
    <citation type="journal article" date="2008" name="Science">
        <title>The Physcomitrella genome reveals evolutionary insights into the conquest of land by plants.</title>
        <authorList>
            <person name="Rensing S."/>
            <person name="Lang D."/>
            <person name="Zimmer A."/>
            <person name="Terry A."/>
            <person name="Salamov A."/>
            <person name="Shapiro H."/>
            <person name="Nishiyama T."/>
            <person name="Perroud P.-F."/>
            <person name="Lindquist E."/>
            <person name="Kamisugi Y."/>
            <person name="Tanahashi T."/>
            <person name="Sakakibara K."/>
            <person name="Fujita T."/>
            <person name="Oishi K."/>
            <person name="Shin-I T."/>
            <person name="Kuroki Y."/>
            <person name="Toyoda A."/>
            <person name="Suzuki Y."/>
            <person name="Hashimoto A."/>
            <person name="Yamaguchi K."/>
            <person name="Sugano A."/>
            <person name="Kohara Y."/>
            <person name="Fujiyama A."/>
            <person name="Anterola A."/>
            <person name="Aoki S."/>
            <person name="Ashton N."/>
            <person name="Barbazuk W.B."/>
            <person name="Barker E."/>
            <person name="Bennetzen J."/>
            <person name="Bezanilla M."/>
            <person name="Blankenship R."/>
            <person name="Cho S.H."/>
            <person name="Dutcher S."/>
            <person name="Estelle M."/>
            <person name="Fawcett J.A."/>
            <person name="Gundlach H."/>
            <person name="Hanada K."/>
            <person name="Heyl A."/>
            <person name="Hicks K.A."/>
            <person name="Hugh J."/>
            <person name="Lohr M."/>
            <person name="Mayer K."/>
            <person name="Melkozernov A."/>
            <person name="Murata T."/>
            <person name="Nelson D."/>
            <person name="Pils B."/>
            <person name="Prigge M."/>
            <person name="Reiss B."/>
            <person name="Renner T."/>
            <person name="Rombauts S."/>
            <person name="Rushton P."/>
            <person name="Sanderfoot A."/>
            <person name="Schween G."/>
            <person name="Shiu S.-H."/>
            <person name="Stueber K."/>
            <person name="Theodoulou F.L."/>
            <person name="Tu H."/>
            <person name="Van de Peer Y."/>
            <person name="Verrier P.J."/>
            <person name="Waters E."/>
            <person name="Wood A."/>
            <person name="Yang L."/>
            <person name="Cove D."/>
            <person name="Cuming A."/>
            <person name="Hasebe M."/>
            <person name="Lucas S."/>
            <person name="Mishler D.B."/>
            <person name="Reski R."/>
            <person name="Grigoriev I."/>
            <person name="Quatrano R.S."/>
            <person name="Boore J.L."/>
        </authorList>
    </citation>
    <scope>NUCLEOTIDE SEQUENCE [LARGE SCALE GENOMIC DNA]</scope>
    <source>
        <strain evidence="2 3">cv. Gransden 2004</strain>
    </source>
</reference>
<dbReference type="Gramene" id="Pp3c5_25653V3.1">
    <property type="protein sequence ID" value="Pp3c5_25653V3.1"/>
    <property type="gene ID" value="Pp3c5_25653"/>
</dbReference>
<dbReference type="AlphaFoldDB" id="A0A2K1KL27"/>
<sequence>MYQLHRMHRDCYVCPEDNFARETRVARFAGVNFHKHTNNCTCDASRISVIALGVELPRPASLRIRHICSGTVSSSAGTLQQQRCFQSSLVLGFEFIHWCESSVICQLIYLFSKIATFMQKRKRSGGLDSQQSV</sequence>
<dbReference type="InParanoid" id="A0A2K1KL27"/>
<name>A0A2K1KL27_PHYPA</name>
<evidence type="ECO:0000313" key="3">
    <source>
        <dbReference type="Proteomes" id="UP000006727"/>
    </source>
</evidence>
<organism evidence="1">
    <name type="scientific">Physcomitrium patens</name>
    <name type="common">Spreading-leaved earth moss</name>
    <name type="synonym">Physcomitrella patens</name>
    <dbReference type="NCBI Taxonomy" id="3218"/>
    <lineage>
        <taxon>Eukaryota</taxon>
        <taxon>Viridiplantae</taxon>
        <taxon>Streptophyta</taxon>
        <taxon>Embryophyta</taxon>
        <taxon>Bryophyta</taxon>
        <taxon>Bryophytina</taxon>
        <taxon>Bryopsida</taxon>
        <taxon>Funariidae</taxon>
        <taxon>Funariales</taxon>
        <taxon>Funariaceae</taxon>
        <taxon>Physcomitrium</taxon>
    </lineage>
</organism>
<dbReference type="Proteomes" id="UP000006727">
    <property type="component" value="Chromosome 5"/>
</dbReference>
<proteinExistence type="predicted"/>
<evidence type="ECO:0000313" key="2">
    <source>
        <dbReference type="EnsemblPlants" id="Pp3c5_25653V3.1"/>
    </source>
</evidence>
<keyword evidence="3" id="KW-1185">Reference proteome</keyword>
<accession>A0A2K1KL27</accession>
<gene>
    <name evidence="1" type="ORF">PHYPA_008157</name>
</gene>